<dbReference type="Gene3D" id="1.10.101.10">
    <property type="entry name" value="PGBD-like superfamily/PGBD"/>
    <property type="match status" value="1"/>
</dbReference>
<comment type="caution">
    <text evidence="4">The sequence shown here is derived from an EMBL/GenBank/DDBJ whole genome shotgun (WGS) entry which is preliminary data.</text>
</comment>
<keyword evidence="2" id="KW-0732">Signal</keyword>
<keyword evidence="5" id="KW-1185">Reference proteome</keyword>
<evidence type="ECO:0000256" key="1">
    <source>
        <dbReference type="SAM" id="MobiDB-lite"/>
    </source>
</evidence>
<dbReference type="Proteomes" id="UP000321129">
    <property type="component" value="Unassembled WGS sequence"/>
</dbReference>
<name>A0A5C6UMN3_9SPHN</name>
<proteinExistence type="predicted"/>
<feature type="signal peptide" evidence="2">
    <location>
        <begin position="1"/>
        <end position="24"/>
    </location>
</feature>
<dbReference type="SUPFAM" id="SSF47090">
    <property type="entry name" value="PGBD-like"/>
    <property type="match status" value="1"/>
</dbReference>
<evidence type="ECO:0000313" key="5">
    <source>
        <dbReference type="Proteomes" id="UP000321129"/>
    </source>
</evidence>
<feature type="compositionally biased region" description="Basic residues" evidence="1">
    <location>
        <begin position="58"/>
        <end position="70"/>
    </location>
</feature>
<sequence>MKKSRFLISTLVAAGIMPVQSTQASYQLGFGTAGPDGDDEDAQVRKFAQDHRFILAQHRSHASHASHSSHRSGTSGRSRAPAPAPSPPRPRVTPAPTPEPAPTPPSRNERSNPPSSVLPSSPATAPQSFFATPTGSAVYTPSRSDIIEVVRKVQIGLMAYGYYDGALDGLVGPKTRSALTRFQTDFSFKVTGTITPEVLDALRVVAE</sequence>
<dbReference type="EMBL" id="VOPY01000001">
    <property type="protein sequence ID" value="TXC73371.1"/>
    <property type="molecule type" value="Genomic_DNA"/>
</dbReference>
<evidence type="ECO:0000313" key="4">
    <source>
        <dbReference type="EMBL" id="TXC73371.1"/>
    </source>
</evidence>
<feature type="chain" id="PRO_5022996787" description="Peptidoglycan binding-like domain-containing protein" evidence="2">
    <location>
        <begin position="25"/>
        <end position="207"/>
    </location>
</feature>
<protein>
    <recommendedName>
        <fullName evidence="3">Peptidoglycan binding-like domain-containing protein</fullName>
    </recommendedName>
</protein>
<reference evidence="4 5" key="1">
    <citation type="submission" date="2019-08" db="EMBL/GenBank/DDBJ databases">
        <title>Sphingorhabdus soil sp. nov., isolated from arctic soil.</title>
        <authorList>
            <person name="Liu Y."/>
        </authorList>
    </citation>
    <scope>NUCLEOTIDE SEQUENCE [LARGE SCALE GENOMIC DNA]</scope>
    <source>
        <strain evidence="4 5">D-2Q-5-6</strain>
    </source>
</reference>
<organism evidence="4 5">
    <name type="scientific">Flavisphingopyxis soli</name>
    <dbReference type="NCBI Taxonomy" id="2601267"/>
    <lineage>
        <taxon>Bacteria</taxon>
        <taxon>Pseudomonadati</taxon>
        <taxon>Pseudomonadota</taxon>
        <taxon>Alphaproteobacteria</taxon>
        <taxon>Sphingomonadales</taxon>
        <taxon>Sphingopyxidaceae</taxon>
        <taxon>Flavisphingopyxis</taxon>
    </lineage>
</organism>
<feature type="compositionally biased region" description="Low complexity" evidence="1">
    <location>
        <begin position="71"/>
        <end position="81"/>
    </location>
</feature>
<feature type="region of interest" description="Disordered" evidence="1">
    <location>
        <begin position="58"/>
        <end position="136"/>
    </location>
</feature>
<feature type="compositionally biased region" description="Low complexity" evidence="1">
    <location>
        <begin position="111"/>
        <end position="126"/>
    </location>
</feature>
<accession>A0A5C6UMN3</accession>
<evidence type="ECO:0000256" key="2">
    <source>
        <dbReference type="SAM" id="SignalP"/>
    </source>
</evidence>
<dbReference type="InterPro" id="IPR002477">
    <property type="entry name" value="Peptidoglycan-bd-like"/>
</dbReference>
<dbReference type="AlphaFoldDB" id="A0A5C6UMN3"/>
<feature type="compositionally biased region" description="Polar residues" evidence="1">
    <location>
        <begin position="127"/>
        <end position="136"/>
    </location>
</feature>
<dbReference type="Pfam" id="PF01471">
    <property type="entry name" value="PG_binding_1"/>
    <property type="match status" value="1"/>
</dbReference>
<dbReference type="InterPro" id="IPR036366">
    <property type="entry name" value="PGBDSf"/>
</dbReference>
<evidence type="ECO:0000259" key="3">
    <source>
        <dbReference type="Pfam" id="PF01471"/>
    </source>
</evidence>
<feature type="compositionally biased region" description="Pro residues" evidence="1">
    <location>
        <begin position="82"/>
        <end position="105"/>
    </location>
</feature>
<dbReference type="InterPro" id="IPR036365">
    <property type="entry name" value="PGBD-like_sf"/>
</dbReference>
<dbReference type="RefSeq" id="WP_147121207.1">
    <property type="nucleotide sequence ID" value="NZ_VOPY01000001.1"/>
</dbReference>
<gene>
    <name evidence="4" type="ORF">FSZ31_01005</name>
</gene>
<feature type="domain" description="Peptidoglycan binding-like" evidence="3">
    <location>
        <begin position="150"/>
        <end position="202"/>
    </location>
</feature>